<comment type="cofactor">
    <cofactor evidence="1">
        <name>a divalent metal cation</name>
        <dbReference type="ChEBI" id="CHEBI:60240"/>
    </cofactor>
</comment>
<feature type="binding site" evidence="5">
    <location>
        <begin position="99"/>
        <end position="102"/>
    </location>
    <ligand>
        <name>substrate</name>
    </ligand>
</feature>
<dbReference type="PANTHER" id="PTHR33254">
    <property type="entry name" value="4-HYDROXY-4-METHYL-2-OXOGLUTARATE ALDOLASE 3-RELATED"/>
    <property type="match status" value="1"/>
</dbReference>
<evidence type="ECO:0000313" key="8">
    <source>
        <dbReference type="Proteomes" id="UP000424752"/>
    </source>
</evidence>
<accession>A0A6L6GLG1</accession>
<dbReference type="Proteomes" id="UP000424752">
    <property type="component" value="Chromosome"/>
</dbReference>
<keyword evidence="5" id="KW-0479">Metal-binding</keyword>
<sequence length="232" mass="25053">MTVGNRIFLQRNLQAAPYVEAFRTLPAAVVADCMSRLPALTCDIRLMSNPSHSVMCGLAVTVKARSGCNLMLHKAMDMAGKGDVIVVSNEGDRSQALMGEVMTTWARQRGIEGLVLDGSIRDIEGISKMDYHLYAAGITPGGPFKDGPGEINVPIACGNIHVSPGDIILGDYDGVIVIPREDAAQILEAAQAYLIVDERNFALAQRGELEREWIDPWLAGKGVEVIDGRYQG</sequence>
<reference evidence="7 8" key="2">
    <citation type="submission" date="2019-12" db="EMBL/GenBank/DDBJ databases">
        <title>Erwinia sp. nov., isolated from droppings of birds in the Qinghai-Tiebt plateau of China.</title>
        <authorList>
            <person name="Ge Y."/>
        </authorList>
    </citation>
    <scope>NUCLEOTIDE SEQUENCE [LARGE SCALE GENOMIC DNA]</scope>
    <source>
        <strain evidence="7 8">J780</strain>
    </source>
</reference>
<accession>A0A6I6ES88</accession>
<dbReference type="Gene3D" id="3.50.30.40">
    <property type="entry name" value="Ribonuclease E inhibitor RraA/RraA-like"/>
    <property type="match status" value="1"/>
</dbReference>
<dbReference type="NCBIfam" id="NF004850">
    <property type="entry name" value="PRK06201.1"/>
    <property type="match status" value="1"/>
</dbReference>
<evidence type="ECO:0000256" key="5">
    <source>
        <dbReference type="PIRSR" id="PIRSR605493-1"/>
    </source>
</evidence>
<evidence type="ECO:0000313" key="7">
    <source>
        <dbReference type="EMBL" id="QGU87113.1"/>
    </source>
</evidence>
<dbReference type="PANTHER" id="PTHR33254:SF4">
    <property type="entry name" value="4-HYDROXY-4-METHYL-2-OXOGLUTARATE ALDOLASE 3-RELATED"/>
    <property type="match status" value="1"/>
</dbReference>
<evidence type="ECO:0000313" key="6">
    <source>
        <dbReference type="EMBL" id="MTD26363.1"/>
    </source>
</evidence>
<dbReference type="EMBL" id="CP046509">
    <property type="protein sequence ID" value="QGU87113.1"/>
    <property type="molecule type" value="Genomic_DNA"/>
</dbReference>
<keyword evidence="5" id="KW-0460">Magnesium</keyword>
<reference evidence="6 9" key="1">
    <citation type="submission" date="2019-11" db="EMBL/GenBank/DDBJ databases">
        <title>Erwinia sp. nov., isolated from feces of birds in Tibet plateau of China.</title>
        <authorList>
            <person name="Ge Y."/>
        </authorList>
    </citation>
    <scope>NUCLEOTIDE SEQUENCE [LARGE SCALE GENOMIC DNA]</scope>
    <source>
        <strain evidence="6 9">J316</strain>
    </source>
</reference>
<evidence type="ECO:0000256" key="1">
    <source>
        <dbReference type="ARBA" id="ARBA00001968"/>
    </source>
</evidence>
<dbReference type="RefSeq" id="WP_154751612.1">
    <property type="nucleotide sequence ID" value="NZ_CP046509.1"/>
</dbReference>
<feature type="binding site" evidence="5">
    <location>
        <position position="122"/>
    </location>
    <ligand>
        <name>Mg(2+)</name>
        <dbReference type="ChEBI" id="CHEBI:18420"/>
    </ligand>
</feature>
<gene>
    <name evidence="6" type="ORF">GK011_05310</name>
    <name evidence="7" type="ORF">GN242_07750</name>
</gene>
<evidence type="ECO:0000256" key="2">
    <source>
        <dbReference type="ARBA" id="ARBA00016549"/>
    </source>
</evidence>
<dbReference type="Proteomes" id="UP000480164">
    <property type="component" value="Unassembled WGS sequence"/>
</dbReference>
<evidence type="ECO:0000256" key="4">
    <source>
        <dbReference type="ARBA" id="ARBA00030169"/>
    </source>
</evidence>
<dbReference type="EMBL" id="WLZX01000001">
    <property type="protein sequence ID" value="MTD26363.1"/>
    <property type="molecule type" value="Genomic_DNA"/>
</dbReference>
<organism evidence="7 8">
    <name type="scientific">Erwinia sorbitola</name>
    <dbReference type="NCBI Taxonomy" id="2681984"/>
    <lineage>
        <taxon>Bacteria</taxon>
        <taxon>Pseudomonadati</taxon>
        <taxon>Pseudomonadota</taxon>
        <taxon>Gammaproteobacteria</taxon>
        <taxon>Enterobacterales</taxon>
        <taxon>Erwiniaceae</taxon>
        <taxon>Erwinia</taxon>
    </lineage>
</organism>
<comment type="cofactor">
    <cofactor evidence="5">
        <name>Mg(2+)</name>
        <dbReference type="ChEBI" id="CHEBI:18420"/>
    </cofactor>
</comment>
<keyword evidence="9" id="KW-1185">Reference proteome</keyword>
<name>A0A6I6ES88_9GAMM</name>
<dbReference type="SUPFAM" id="SSF89562">
    <property type="entry name" value="RraA-like"/>
    <property type="match status" value="1"/>
</dbReference>
<dbReference type="CDD" id="cd16841">
    <property type="entry name" value="RraA_family"/>
    <property type="match status" value="1"/>
</dbReference>
<dbReference type="GO" id="GO:0046872">
    <property type="term" value="F:metal ion binding"/>
    <property type="evidence" value="ECO:0007669"/>
    <property type="project" value="UniProtKB-KW"/>
</dbReference>
<evidence type="ECO:0000313" key="9">
    <source>
        <dbReference type="Proteomes" id="UP000480164"/>
    </source>
</evidence>
<dbReference type="AlphaFoldDB" id="A0A6I6ES88"/>
<dbReference type="InterPro" id="IPR005493">
    <property type="entry name" value="RraA/RraA-like"/>
</dbReference>
<protein>
    <recommendedName>
        <fullName evidence="2">Putative 4-hydroxy-4-methyl-2-oxoglutarate aldolase</fullName>
    </recommendedName>
    <alternativeName>
        <fullName evidence="3">Regulator of ribonuclease activity homolog</fullName>
    </alternativeName>
    <alternativeName>
        <fullName evidence="4">RraA-like protein</fullName>
    </alternativeName>
</protein>
<dbReference type="KEGG" id="erwi:GN242_07750"/>
<feature type="binding site" evidence="5">
    <location>
        <position position="121"/>
    </location>
    <ligand>
        <name>substrate</name>
    </ligand>
</feature>
<dbReference type="Pfam" id="PF03737">
    <property type="entry name" value="RraA-like"/>
    <property type="match status" value="1"/>
</dbReference>
<dbReference type="InterPro" id="IPR036704">
    <property type="entry name" value="RraA/RraA-like_sf"/>
</dbReference>
<proteinExistence type="predicted"/>
<evidence type="ECO:0000256" key="3">
    <source>
        <dbReference type="ARBA" id="ARBA00029596"/>
    </source>
</evidence>